<comment type="caution">
    <text evidence="1">The sequence shown here is derived from an EMBL/GenBank/DDBJ whole genome shotgun (WGS) entry which is preliminary data.</text>
</comment>
<dbReference type="Proteomes" id="UP000761534">
    <property type="component" value="Unassembled WGS sequence"/>
</dbReference>
<evidence type="ECO:0000313" key="2">
    <source>
        <dbReference type="Proteomes" id="UP000761534"/>
    </source>
</evidence>
<dbReference type="Pfam" id="PF10294">
    <property type="entry name" value="Methyltransf_16"/>
    <property type="match status" value="1"/>
</dbReference>
<dbReference type="InterPro" id="IPR029063">
    <property type="entry name" value="SAM-dependent_MTases_sf"/>
</dbReference>
<name>A0A642UT73_9ASCO</name>
<organism evidence="1 2">
    <name type="scientific">Trichomonascus ciferrii</name>
    <dbReference type="NCBI Taxonomy" id="44093"/>
    <lineage>
        <taxon>Eukaryota</taxon>
        <taxon>Fungi</taxon>
        <taxon>Dikarya</taxon>
        <taxon>Ascomycota</taxon>
        <taxon>Saccharomycotina</taxon>
        <taxon>Dipodascomycetes</taxon>
        <taxon>Dipodascales</taxon>
        <taxon>Trichomonascaceae</taxon>
        <taxon>Trichomonascus</taxon>
        <taxon>Trichomonascus ciferrii complex</taxon>
    </lineage>
</organism>
<gene>
    <name evidence="1" type="ORF">TRICI_005364</name>
</gene>
<dbReference type="InterPro" id="IPR019410">
    <property type="entry name" value="Methyltransf_16"/>
</dbReference>
<dbReference type="PANTHER" id="PTHR14614:SF130">
    <property type="entry name" value="PROTEIN-LYSINE N-METHYLTRANSFERASE EEF2KMT"/>
    <property type="match status" value="1"/>
</dbReference>
<reference evidence="1" key="1">
    <citation type="journal article" date="2019" name="G3 (Bethesda)">
        <title>Genome Assemblies of Two Rare Opportunistic Yeast Pathogens: Diutina rugosa (syn. Candida rugosa) and Trichomonascus ciferrii (syn. Candida ciferrii).</title>
        <authorList>
            <person name="Mixao V."/>
            <person name="Saus E."/>
            <person name="Hansen A.P."/>
            <person name="Lass-Florl C."/>
            <person name="Gabaldon T."/>
        </authorList>
    </citation>
    <scope>NUCLEOTIDE SEQUENCE</scope>
    <source>
        <strain evidence="1">CBS 4856</strain>
    </source>
</reference>
<dbReference type="EMBL" id="SWFS01000420">
    <property type="protein sequence ID" value="KAA8905036.1"/>
    <property type="molecule type" value="Genomic_DNA"/>
</dbReference>
<evidence type="ECO:0000313" key="1">
    <source>
        <dbReference type="EMBL" id="KAA8905036.1"/>
    </source>
</evidence>
<protein>
    <recommendedName>
        <fullName evidence="3">FAM86 N-terminal domain-containing protein</fullName>
    </recommendedName>
</protein>
<dbReference type="GO" id="GO:0005737">
    <property type="term" value="C:cytoplasm"/>
    <property type="evidence" value="ECO:0007669"/>
    <property type="project" value="TreeGrafter"/>
</dbReference>
<evidence type="ECO:0008006" key="3">
    <source>
        <dbReference type="Google" id="ProtNLM"/>
    </source>
</evidence>
<dbReference type="Gene3D" id="3.40.50.150">
    <property type="entry name" value="Vaccinia Virus protein VP39"/>
    <property type="match status" value="1"/>
</dbReference>
<dbReference type="SUPFAM" id="SSF53335">
    <property type="entry name" value="S-adenosyl-L-methionine-dependent methyltransferases"/>
    <property type="match status" value="1"/>
</dbReference>
<keyword evidence="2" id="KW-1185">Reference proteome</keyword>
<dbReference type="OrthoDB" id="194386at2759"/>
<dbReference type="VEuPathDB" id="FungiDB:TRICI_005364"/>
<dbReference type="GO" id="GO:0008757">
    <property type="term" value="F:S-adenosylmethionine-dependent methyltransferase activity"/>
    <property type="evidence" value="ECO:0007669"/>
    <property type="project" value="UniProtKB-ARBA"/>
</dbReference>
<dbReference type="AlphaFoldDB" id="A0A642UT73"/>
<proteinExistence type="predicted"/>
<dbReference type="PANTHER" id="PTHR14614">
    <property type="entry name" value="HEPATOCELLULAR CARCINOMA-ASSOCIATED ANTIGEN"/>
    <property type="match status" value="1"/>
</dbReference>
<accession>A0A642UT73</accession>
<sequence length="300" mass="33832">MTIEDEVISRRFAQQVHCIHLKELLRGYIVDQEKLLGLLNANCDCRRYQRAVLKLFIQLIEDEKLELAEGVTEQYVELICTSSEEEEGKNVVDYKFSDDVKVSLYEDPTVIAVEGSTGHRTWEAAMALAEHVYNNRDALRGVAQFVELGAGTGLVGMLAHRLFPDSRVAATDGDAKVVSDLAQNVQLNQSSPNIATQILRWGEDQPISEQSGNQVIFCADVTYDFDLIPLLVQCLHDFCLVSKYVLLSATLRSQQTFDHFLNLCSNLNFSMSHIHTFNHHNSSFFIPPHSPDILIYKLSL</sequence>